<dbReference type="Proteomes" id="UP000272942">
    <property type="component" value="Unassembled WGS sequence"/>
</dbReference>
<dbReference type="WBParaSite" id="ECPE_0000614201-mRNA-1">
    <property type="protein sequence ID" value="ECPE_0000614201-mRNA-1"/>
    <property type="gene ID" value="ECPE_0000614201"/>
</dbReference>
<proteinExistence type="predicted"/>
<evidence type="ECO:0000313" key="1">
    <source>
        <dbReference type="EMBL" id="VDP77478.1"/>
    </source>
</evidence>
<sequence length="136" mass="15512">MQPLSPAQTQMQQRQVFVPPPPNYHPARMYSYELIRYVNLYNSLMNSGSTYAATGSTGYPGIQRYALSTTCDFGYLSQQCMYSGSGVARQLVNPKRNPRWYPVPIPITATHLPYSTVPLPSMLPRPRTLRIYYELL</sequence>
<dbReference type="EMBL" id="UZAN01043069">
    <property type="protein sequence ID" value="VDP77478.1"/>
    <property type="molecule type" value="Genomic_DNA"/>
</dbReference>
<evidence type="ECO:0000313" key="2">
    <source>
        <dbReference type="Proteomes" id="UP000272942"/>
    </source>
</evidence>
<organism evidence="3">
    <name type="scientific">Echinostoma caproni</name>
    <dbReference type="NCBI Taxonomy" id="27848"/>
    <lineage>
        <taxon>Eukaryota</taxon>
        <taxon>Metazoa</taxon>
        <taxon>Spiralia</taxon>
        <taxon>Lophotrochozoa</taxon>
        <taxon>Platyhelminthes</taxon>
        <taxon>Trematoda</taxon>
        <taxon>Digenea</taxon>
        <taxon>Plagiorchiida</taxon>
        <taxon>Echinostomata</taxon>
        <taxon>Echinostomatoidea</taxon>
        <taxon>Echinostomatidae</taxon>
        <taxon>Echinostoma</taxon>
    </lineage>
</organism>
<reference evidence="3" key="1">
    <citation type="submission" date="2016-06" db="UniProtKB">
        <authorList>
            <consortium name="WormBaseParasite"/>
        </authorList>
    </citation>
    <scope>IDENTIFICATION</scope>
</reference>
<name>A0A183AGP4_9TREM</name>
<evidence type="ECO:0000313" key="3">
    <source>
        <dbReference type="WBParaSite" id="ECPE_0000614201-mRNA-1"/>
    </source>
</evidence>
<reference evidence="1 2" key="2">
    <citation type="submission" date="2018-11" db="EMBL/GenBank/DDBJ databases">
        <authorList>
            <consortium name="Pathogen Informatics"/>
        </authorList>
    </citation>
    <scope>NUCLEOTIDE SEQUENCE [LARGE SCALE GENOMIC DNA]</scope>
    <source>
        <strain evidence="1 2">Egypt</strain>
    </source>
</reference>
<dbReference type="AlphaFoldDB" id="A0A183AGP4"/>
<gene>
    <name evidence="1" type="ORF">ECPE_LOCUS6129</name>
</gene>
<keyword evidence="2" id="KW-1185">Reference proteome</keyword>
<accession>A0A183AGP4</accession>
<protein>
    <submittedName>
        <fullName evidence="3">Deleted in azoospermia-associated protein 2</fullName>
    </submittedName>
</protein>